<gene>
    <name evidence="3" type="ORF">JQ615_40170</name>
</gene>
<dbReference type="EMBL" id="JAFCJH010000088">
    <property type="protein sequence ID" value="MBR0801569.1"/>
    <property type="molecule type" value="Genomic_DNA"/>
</dbReference>
<evidence type="ECO:0000313" key="3">
    <source>
        <dbReference type="EMBL" id="MBR0801569.1"/>
    </source>
</evidence>
<evidence type="ECO:0000313" key="4">
    <source>
        <dbReference type="Proteomes" id="UP001315278"/>
    </source>
</evidence>
<dbReference type="Proteomes" id="UP001315278">
    <property type="component" value="Unassembled WGS sequence"/>
</dbReference>
<organism evidence="3 4">
    <name type="scientific">Bradyrhizobium jicamae</name>
    <dbReference type="NCBI Taxonomy" id="280332"/>
    <lineage>
        <taxon>Bacteria</taxon>
        <taxon>Pseudomonadati</taxon>
        <taxon>Pseudomonadota</taxon>
        <taxon>Alphaproteobacteria</taxon>
        <taxon>Hyphomicrobiales</taxon>
        <taxon>Nitrobacteraceae</taxon>
        <taxon>Bradyrhizobium</taxon>
    </lineage>
</organism>
<keyword evidence="1" id="KW-0802">TPR repeat</keyword>
<accession>A0ABS5FXM0</accession>
<dbReference type="CDD" id="cd07302">
    <property type="entry name" value="CHD"/>
    <property type="match status" value="1"/>
</dbReference>
<dbReference type="Pfam" id="PF00211">
    <property type="entry name" value="Guanylate_cyc"/>
    <property type="match status" value="1"/>
</dbReference>
<dbReference type="InterPro" id="IPR029787">
    <property type="entry name" value="Nucleotide_cyclase"/>
</dbReference>
<proteinExistence type="predicted"/>
<dbReference type="PANTHER" id="PTHR43081">
    <property type="entry name" value="ADENYLATE CYCLASE, TERMINAL-DIFFERENTIATION SPECIFIC-RELATED"/>
    <property type="match status" value="1"/>
</dbReference>
<dbReference type="SUPFAM" id="SSF48452">
    <property type="entry name" value="TPR-like"/>
    <property type="match status" value="1"/>
</dbReference>
<dbReference type="Gene3D" id="3.40.50.10070">
    <property type="entry name" value="TolB, N-terminal domain"/>
    <property type="match status" value="1"/>
</dbReference>
<sequence length="585" mass="64633">MSNDRVRRRLAAVLAADVVGYSRLMGRDEEGTLARLKALRSTLVDPKIVERGGRIVKTTGDGMLVEFPSIVDALCCAVEVQRAMAEQNAEVPQESRIEFRVGVNLGDIITDGEDIHGDGVNIAARLESLAEPGGVCVSQTVVNHVRGKVPFDVRDGGEQVLKNIARPVHVFHIITAASRRDIGSEATTSTPALPDKPSIAVLPFQNMSGDPEQDYFADGMVEEIITALSRIKWLFVIARNSSFTYKGRTVDVKQVGRELGVRYVLEGSIRKAGNRVRITGQLIDAISGAHLWAEHFDGLLEDVFDLQDQVAISVSGVIEPTLQAAEIRRSENRPTNDLAAYDLYLRSVALTFAWERTSVIRAVDLLEQAIKRDPGYGPALALEAMCYQNLHINGWSENQEADRQLSIDFARRAVRVAGDDPIVLSTAAHALGYFEENIHPAIALIDRALELNPSSATSWYRSGTLRLWAGQPELAIQHFEASLRLNPRRGGPGLFGIGLGHFFARRFDRAVELLLQSLQVNPNWGPTYRFLASCYAHMGRLDEARKMIECLRTITPIVVPSVASHWRRAEDRALYFDGLRLAVGE</sequence>
<dbReference type="PROSITE" id="PS50125">
    <property type="entry name" value="GUANYLATE_CYCLASE_2"/>
    <property type="match status" value="1"/>
</dbReference>
<dbReference type="InterPro" id="IPR019734">
    <property type="entry name" value="TPR_rpt"/>
</dbReference>
<dbReference type="Gene3D" id="1.25.40.10">
    <property type="entry name" value="Tetratricopeptide repeat domain"/>
    <property type="match status" value="1"/>
</dbReference>
<reference evidence="4" key="1">
    <citation type="journal article" date="2021" name="ISME J.">
        <title>Evolutionary origin and ecological implication of a unique nif island in free-living Bradyrhizobium lineages.</title>
        <authorList>
            <person name="Tao J."/>
        </authorList>
    </citation>
    <scope>NUCLEOTIDE SEQUENCE [LARGE SCALE GENOMIC DNA]</scope>
    <source>
        <strain evidence="4">SZCCT0434</strain>
    </source>
</reference>
<dbReference type="PANTHER" id="PTHR43081:SF19">
    <property type="entry name" value="PH-SENSITIVE ADENYLATE CYCLASE RV1264"/>
    <property type="match status" value="1"/>
</dbReference>
<dbReference type="InterPro" id="IPR050697">
    <property type="entry name" value="Adenylyl/Guanylyl_Cyclase_3/4"/>
</dbReference>
<dbReference type="PROSITE" id="PS50005">
    <property type="entry name" value="TPR"/>
    <property type="match status" value="1"/>
</dbReference>
<keyword evidence="4" id="KW-1185">Reference proteome</keyword>
<dbReference type="SUPFAM" id="SSF55073">
    <property type="entry name" value="Nucleotide cyclase"/>
    <property type="match status" value="1"/>
</dbReference>
<comment type="caution">
    <text evidence="3">The sequence shown here is derived from an EMBL/GenBank/DDBJ whole genome shotgun (WGS) entry which is preliminary data.</text>
</comment>
<protein>
    <submittedName>
        <fullName evidence="3">Tetratricopeptide repeat protein</fullName>
    </submittedName>
</protein>
<evidence type="ECO:0000259" key="2">
    <source>
        <dbReference type="PROSITE" id="PS50125"/>
    </source>
</evidence>
<dbReference type="Pfam" id="PF13432">
    <property type="entry name" value="TPR_16"/>
    <property type="match status" value="1"/>
</dbReference>
<evidence type="ECO:0000256" key="1">
    <source>
        <dbReference type="PROSITE-ProRule" id="PRU00339"/>
    </source>
</evidence>
<dbReference type="Gene3D" id="3.30.70.1230">
    <property type="entry name" value="Nucleotide cyclase"/>
    <property type="match status" value="1"/>
</dbReference>
<dbReference type="InterPro" id="IPR011990">
    <property type="entry name" value="TPR-like_helical_dom_sf"/>
</dbReference>
<name>A0ABS5FXM0_9BRAD</name>
<dbReference type="SMART" id="SM00028">
    <property type="entry name" value="TPR"/>
    <property type="match status" value="4"/>
</dbReference>
<dbReference type="RefSeq" id="WP_212495540.1">
    <property type="nucleotide sequence ID" value="NZ_JAFCJH010000088.1"/>
</dbReference>
<feature type="repeat" description="TPR" evidence="1">
    <location>
        <begin position="456"/>
        <end position="489"/>
    </location>
</feature>
<dbReference type="InterPro" id="IPR001054">
    <property type="entry name" value="A/G_cyclase"/>
</dbReference>
<feature type="domain" description="Guanylate cyclase" evidence="2">
    <location>
        <begin position="12"/>
        <end position="127"/>
    </location>
</feature>